<reference evidence="2" key="1">
    <citation type="submission" date="2018-05" db="EMBL/GenBank/DDBJ databases">
        <title>Draft genome of Mucuna pruriens seed.</title>
        <authorList>
            <person name="Nnadi N.E."/>
            <person name="Vos R."/>
            <person name="Hasami M.H."/>
            <person name="Devisetty U.K."/>
            <person name="Aguiy J.C."/>
        </authorList>
    </citation>
    <scope>NUCLEOTIDE SEQUENCE [LARGE SCALE GENOMIC DNA]</scope>
    <source>
        <strain evidence="2">JCA_2017</strain>
    </source>
</reference>
<dbReference type="SUPFAM" id="SSF53098">
    <property type="entry name" value="Ribonuclease H-like"/>
    <property type="match status" value="1"/>
</dbReference>
<dbReference type="InterPro" id="IPR012337">
    <property type="entry name" value="RNaseH-like_sf"/>
</dbReference>
<accession>A0A371GKM3</accession>
<evidence type="ECO:0000313" key="2">
    <source>
        <dbReference type="EMBL" id="RDX91081.1"/>
    </source>
</evidence>
<proteinExistence type="predicted"/>
<keyword evidence="3" id="KW-1185">Reference proteome</keyword>
<dbReference type="PANTHER" id="PTHR48475:SF2">
    <property type="entry name" value="RIBONUCLEASE H"/>
    <property type="match status" value="1"/>
</dbReference>
<dbReference type="OrthoDB" id="1938451at2759"/>
<evidence type="ECO:0000313" key="3">
    <source>
        <dbReference type="Proteomes" id="UP000257109"/>
    </source>
</evidence>
<comment type="caution">
    <text evidence="2">The sequence shown here is derived from an EMBL/GenBank/DDBJ whole genome shotgun (WGS) entry which is preliminary data.</text>
</comment>
<dbReference type="InterPro" id="IPR002156">
    <property type="entry name" value="RNaseH_domain"/>
</dbReference>
<dbReference type="GO" id="GO:0004523">
    <property type="term" value="F:RNA-DNA hybrid ribonuclease activity"/>
    <property type="evidence" value="ECO:0007669"/>
    <property type="project" value="InterPro"/>
</dbReference>
<evidence type="ECO:0000259" key="1">
    <source>
        <dbReference type="Pfam" id="PF13456"/>
    </source>
</evidence>
<dbReference type="Pfam" id="PF13456">
    <property type="entry name" value="RVT_3"/>
    <property type="match status" value="1"/>
</dbReference>
<feature type="domain" description="RNase H type-1" evidence="1">
    <location>
        <begin position="16"/>
        <end position="65"/>
    </location>
</feature>
<dbReference type="PANTHER" id="PTHR48475">
    <property type="entry name" value="RIBONUCLEASE H"/>
    <property type="match status" value="1"/>
</dbReference>
<dbReference type="Proteomes" id="UP000257109">
    <property type="component" value="Unassembled WGS sequence"/>
</dbReference>
<sequence>MCNCSKVRQIKAQASNKRGSGTGVILEGPNEVLIKQSLHFNFKANNNQAEYEALLIGMKLAGELGA</sequence>
<dbReference type="EMBL" id="QJKJ01005208">
    <property type="protein sequence ID" value="RDX91081.1"/>
    <property type="molecule type" value="Genomic_DNA"/>
</dbReference>
<organism evidence="2 3">
    <name type="scientific">Mucuna pruriens</name>
    <name type="common">Velvet bean</name>
    <name type="synonym">Dolichos pruriens</name>
    <dbReference type="NCBI Taxonomy" id="157652"/>
    <lineage>
        <taxon>Eukaryota</taxon>
        <taxon>Viridiplantae</taxon>
        <taxon>Streptophyta</taxon>
        <taxon>Embryophyta</taxon>
        <taxon>Tracheophyta</taxon>
        <taxon>Spermatophyta</taxon>
        <taxon>Magnoliopsida</taxon>
        <taxon>eudicotyledons</taxon>
        <taxon>Gunneridae</taxon>
        <taxon>Pentapetalae</taxon>
        <taxon>rosids</taxon>
        <taxon>fabids</taxon>
        <taxon>Fabales</taxon>
        <taxon>Fabaceae</taxon>
        <taxon>Papilionoideae</taxon>
        <taxon>50 kb inversion clade</taxon>
        <taxon>NPAAA clade</taxon>
        <taxon>indigoferoid/millettioid clade</taxon>
        <taxon>Phaseoleae</taxon>
        <taxon>Mucuna</taxon>
    </lineage>
</organism>
<protein>
    <recommendedName>
        <fullName evidence="1">RNase H type-1 domain-containing protein</fullName>
    </recommendedName>
</protein>
<dbReference type="GO" id="GO:0003676">
    <property type="term" value="F:nucleic acid binding"/>
    <property type="evidence" value="ECO:0007669"/>
    <property type="project" value="InterPro"/>
</dbReference>
<dbReference type="AlphaFoldDB" id="A0A371GKM3"/>
<feature type="non-terminal residue" evidence="2">
    <location>
        <position position="1"/>
    </location>
</feature>
<dbReference type="InterPro" id="IPR036397">
    <property type="entry name" value="RNaseH_sf"/>
</dbReference>
<gene>
    <name evidence="2" type="ORF">CR513_26985</name>
</gene>
<dbReference type="Gene3D" id="3.30.420.10">
    <property type="entry name" value="Ribonuclease H-like superfamily/Ribonuclease H"/>
    <property type="match status" value="1"/>
</dbReference>
<name>A0A371GKM3_MUCPR</name>